<proteinExistence type="predicted"/>
<evidence type="ECO:0000256" key="1">
    <source>
        <dbReference type="SAM" id="SignalP"/>
    </source>
</evidence>
<evidence type="ECO:0000259" key="2">
    <source>
        <dbReference type="Pfam" id="PF14521"/>
    </source>
</evidence>
<dbReference type="GO" id="GO:0004222">
    <property type="term" value="F:metalloendopeptidase activity"/>
    <property type="evidence" value="ECO:0007669"/>
    <property type="project" value="InterPro"/>
</dbReference>
<dbReference type="Pfam" id="PF14521">
    <property type="entry name" value="Aspzincin_M35"/>
    <property type="match status" value="1"/>
</dbReference>
<feature type="domain" description="Lysine-specific metallo-endopeptidase" evidence="2">
    <location>
        <begin position="221"/>
        <end position="283"/>
    </location>
</feature>
<organism evidence="3 4">
    <name type="scientific">Penicillium canariense</name>
    <dbReference type="NCBI Taxonomy" id="189055"/>
    <lineage>
        <taxon>Eukaryota</taxon>
        <taxon>Fungi</taxon>
        <taxon>Dikarya</taxon>
        <taxon>Ascomycota</taxon>
        <taxon>Pezizomycotina</taxon>
        <taxon>Eurotiomycetes</taxon>
        <taxon>Eurotiomycetidae</taxon>
        <taxon>Eurotiales</taxon>
        <taxon>Aspergillaceae</taxon>
        <taxon>Penicillium</taxon>
    </lineage>
</organism>
<name>A0A9W9IJ25_9EURO</name>
<dbReference type="GeneID" id="81423759"/>
<sequence>MRLQTLFSFLGAAVACFDLATAAPMDTNEKTWNKRSTTYTQHCTPDNLNGINAAVVEAKAMLNVVILRTTDFYNWLENLNNGANLDIRNEVALLRSTARTFESIFGFVWFSAGDARNAPGLARVKFILDFATKFSNGLDTFWNNGQFEVYCSDDWLKTVAPDGSVSTTPFVYWDGRTTSTNQMIKDYRSSGGGVTLSDKANTQYASGQVNLDEFQGSTYTSALLHELSHARMIIGENEEYLDDKACTVPGKTGSAYGWDCISHLAQSNADEAIKNADSWTYYVTALAFQKNDWSTGVSNIL</sequence>
<dbReference type="EMBL" id="JAPQKN010000001">
    <property type="protein sequence ID" value="KAJ5176581.1"/>
    <property type="molecule type" value="Genomic_DNA"/>
</dbReference>
<dbReference type="Proteomes" id="UP001149163">
    <property type="component" value="Unassembled WGS sequence"/>
</dbReference>
<accession>A0A9W9IJ25</accession>
<keyword evidence="4" id="KW-1185">Reference proteome</keyword>
<evidence type="ECO:0000313" key="4">
    <source>
        <dbReference type="Proteomes" id="UP001149163"/>
    </source>
</evidence>
<dbReference type="RefSeq" id="XP_056548189.1">
    <property type="nucleotide sequence ID" value="XM_056684583.1"/>
</dbReference>
<comment type="caution">
    <text evidence="3">The sequence shown here is derived from an EMBL/GenBank/DDBJ whole genome shotgun (WGS) entry which is preliminary data.</text>
</comment>
<dbReference type="Gene3D" id="3.40.390.10">
    <property type="entry name" value="Collagenase (Catalytic Domain)"/>
    <property type="match status" value="1"/>
</dbReference>
<dbReference type="InterPro" id="IPR024079">
    <property type="entry name" value="MetalloPept_cat_dom_sf"/>
</dbReference>
<keyword evidence="1" id="KW-0732">Signal</keyword>
<dbReference type="AlphaFoldDB" id="A0A9W9IJ25"/>
<reference evidence="3" key="2">
    <citation type="journal article" date="2023" name="IMA Fungus">
        <title>Comparative genomic study of the Penicillium genus elucidates a diverse pangenome and 15 lateral gene transfer events.</title>
        <authorList>
            <person name="Petersen C."/>
            <person name="Sorensen T."/>
            <person name="Nielsen M.R."/>
            <person name="Sondergaard T.E."/>
            <person name="Sorensen J.L."/>
            <person name="Fitzpatrick D.A."/>
            <person name="Frisvad J.C."/>
            <person name="Nielsen K.L."/>
        </authorList>
    </citation>
    <scope>NUCLEOTIDE SEQUENCE</scope>
    <source>
        <strain evidence="3">IBT 26290</strain>
    </source>
</reference>
<dbReference type="SUPFAM" id="SSF55486">
    <property type="entry name" value="Metalloproteases ('zincins'), catalytic domain"/>
    <property type="match status" value="1"/>
</dbReference>
<evidence type="ECO:0000313" key="3">
    <source>
        <dbReference type="EMBL" id="KAJ5176581.1"/>
    </source>
</evidence>
<gene>
    <name evidence="3" type="ORF">N7482_002458</name>
</gene>
<feature type="chain" id="PRO_5040862612" description="Lysine-specific metallo-endopeptidase domain-containing protein" evidence="1">
    <location>
        <begin position="23"/>
        <end position="301"/>
    </location>
</feature>
<dbReference type="PROSITE" id="PS51257">
    <property type="entry name" value="PROKAR_LIPOPROTEIN"/>
    <property type="match status" value="1"/>
</dbReference>
<protein>
    <recommendedName>
        <fullName evidence="2">Lysine-specific metallo-endopeptidase domain-containing protein</fullName>
    </recommendedName>
</protein>
<dbReference type="InterPro" id="IPR029463">
    <property type="entry name" value="Lys_MEP"/>
</dbReference>
<reference evidence="3" key="1">
    <citation type="submission" date="2022-11" db="EMBL/GenBank/DDBJ databases">
        <authorList>
            <person name="Petersen C."/>
        </authorList>
    </citation>
    <scope>NUCLEOTIDE SEQUENCE</scope>
    <source>
        <strain evidence="3">IBT 26290</strain>
    </source>
</reference>
<feature type="signal peptide" evidence="1">
    <location>
        <begin position="1"/>
        <end position="22"/>
    </location>
</feature>
<dbReference type="OrthoDB" id="5198706at2759"/>